<dbReference type="GeneID" id="98164343"/>
<organism evidence="2 3">
    <name type="scientific">Aspergillus pseudodeflectus</name>
    <dbReference type="NCBI Taxonomy" id="176178"/>
    <lineage>
        <taxon>Eukaryota</taxon>
        <taxon>Fungi</taxon>
        <taxon>Dikarya</taxon>
        <taxon>Ascomycota</taxon>
        <taxon>Pezizomycotina</taxon>
        <taxon>Eurotiomycetes</taxon>
        <taxon>Eurotiomycetidae</taxon>
        <taxon>Eurotiales</taxon>
        <taxon>Aspergillaceae</taxon>
        <taxon>Aspergillus</taxon>
        <taxon>Aspergillus subgen. Nidulantes</taxon>
    </lineage>
</organism>
<feature type="region of interest" description="Disordered" evidence="1">
    <location>
        <begin position="49"/>
        <end position="118"/>
    </location>
</feature>
<protein>
    <submittedName>
        <fullName evidence="2">Uncharacterized protein</fullName>
    </submittedName>
</protein>
<accession>A0ABR4KMX6</accession>
<sequence length="143" mass="16347">MRRLTYWRSLHRGIGSLCYTGVRFAYPTLGDWVRTLHVRHGMGLLAASRDQNSPLSHPPTHAHTHNVHTELPRNQESNQPNPTPSHSLPPNRKLSQQTKPDQHRLRMTSTCIRSPPSSPFKVRVVLHPLFRNPTPSRSSFRAV</sequence>
<dbReference type="Proteomes" id="UP001610444">
    <property type="component" value="Unassembled WGS sequence"/>
</dbReference>
<feature type="compositionally biased region" description="Polar residues" evidence="1">
    <location>
        <begin position="74"/>
        <end position="99"/>
    </location>
</feature>
<evidence type="ECO:0000313" key="2">
    <source>
        <dbReference type="EMBL" id="KAL2853610.1"/>
    </source>
</evidence>
<gene>
    <name evidence="2" type="ORF">BJX68DRAFT_44375</name>
</gene>
<dbReference type="RefSeq" id="XP_070900976.1">
    <property type="nucleotide sequence ID" value="XM_071049179.1"/>
</dbReference>
<reference evidence="2 3" key="1">
    <citation type="submission" date="2024-07" db="EMBL/GenBank/DDBJ databases">
        <title>Section-level genome sequencing and comparative genomics of Aspergillus sections Usti and Cavernicolus.</title>
        <authorList>
            <consortium name="Lawrence Berkeley National Laboratory"/>
            <person name="Nybo J.L."/>
            <person name="Vesth T.C."/>
            <person name="Theobald S."/>
            <person name="Frisvad J.C."/>
            <person name="Larsen T.O."/>
            <person name="Kjaerboelling I."/>
            <person name="Rothschild-Mancinelli K."/>
            <person name="Lyhne E.K."/>
            <person name="Kogle M.E."/>
            <person name="Barry K."/>
            <person name="Clum A."/>
            <person name="Na H."/>
            <person name="Ledsgaard L."/>
            <person name="Lin J."/>
            <person name="Lipzen A."/>
            <person name="Kuo A."/>
            <person name="Riley R."/>
            <person name="Mondo S."/>
            <person name="LaButti K."/>
            <person name="Haridas S."/>
            <person name="Pangalinan J."/>
            <person name="Salamov A.A."/>
            <person name="Simmons B.A."/>
            <person name="Magnuson J.K."/>
            <person name="Chen J."/>
            <person name="Drula E."/>
            <person name="Henrissat B."/>
            <person name="Wiebenga A."/>
            <person name="Lubbers R.J."/>
            <person name="Gomes A.C."/>
            <person name="Macurrencykelacurrency M.R."/>
            <person name="Stajich J."/>
            <person name="Grigoriev I.V."/>
            <person name="Mortensen U.H."/>
            <person name="De vries R.P."/>
            <person name="Baker S.E."/>
            <person name="Andersen M.R."/>
        </authorList>
    </citation>
    <scope>NUCLEOTIDE SEQUENCE [LARGE SCALE GENOMIC DNA]</scope>
    <source>
        <strain evidence="2 3">CBS 756.74</strain>
    </source>
</reference>
<dbReference type="EMBL" id="JBFXLR010000013">
    <property type="protein sequence ID" value="KAL2853610.1"/>
    <property type="molecule type" value="Genomic_DNA"/>
</dbReference>
<name>A0ABR4KMX6_9EURO</name>
<comment type="caution">
    <text evidence="2">The sequence shown here is derived from an EMBL/GenBank/DDBJ whole genome shotgun (WGS) entry which is preliminary data.</text>
</comment>
<evidence type="ECO:0000313" key="3">
    <source>
        <dbReference type="Proteomes" id="UP001610444"/>
    </source>
</evidence>
<keyword evidence="3" id="KW-1185">Reference proteome</keyword>
<proteinExistence type="predicted"/>
<evidence type="ECO:0000256" key="1">
    <source>
        <dbReference type="SAM" id="MobiDB-lite"/>
    </source>
</evidence>